<dbReference type="Pfam" id="PF16486">
    <property type="entry name" value="ArgoN"/>
    <property type="match status" value="1"/>
</dbReference>
<accession>A0A6P6U8P7</accession>
<evidence type="ECO:0000256" key="1">
    <source>
        <dbReference type="ARBA" id="ARBA00008201"/>
    </source>
</evidence>
<dbReference type="GO" id="GO:0051607">
    <property type="term" value="P:defense response to virus"/>
    <property type="evidence" value="ECO:0007669"/>
    <property type="project" value="UniProtKB-ARBA"/>
</dbReference>
<evidence type="ECO:0000313" key="11">
    <source>
        <dbReference type="RefSeq" id="XP_027086804.1"/>
    </source>
</evidence>
<dbReference type="PANTHER" id="PTHR22891">
    <property type="entry name" value="EUKARYOTIC TRANSLATION INITIATION FACTOR 2C"/>
    <property type="match status" value="1"/>
</dbReference>
<dbReference type="GO" id="GO:0006417">
    <property type="term" value="P:regulation of translation"/>
    <property type="evidence" value="ECO:0007669"/>
    <property type="project" value="UniProtKB-KW"/>
</dbReference>
<protein>
    <submittedName>
        <fullName evidence="11">Protein argonaute 2</fullName>
    </submittedName>
</protein>
<evidence type="ECO:0000256" key="4">
    <source>
        <dbReference type="ARBA" id="ARBA00022884"/>
    </source>
</evidence>
<feature type="compositionally biased region" description="Gly residues" evidence="7">
    <location>
        <begin position="42"/>
        <end position="66"/>
    </location>
</feature>
<dbReference type="Gene3D" id="3.30.420.10">
    <property type="entry name" value="Ribonuclease H-like superfamily/Ribonuclease H"/>
    <property type="match status" value="1"/>
</dbReference>
<reference evidence="11" key="2">
    <citation type="submission" date="2025-08" db="UniProtKB">
        <authorList>
            <consortium name="RefSeq"/>
        </authorList>
    </citation>
    <scope>IDENTIFICATION</scope>
    <source>
        <tissue evidence="11">Leaves</tissue>
    </source>
</reference>
<dbReference type="SMART" id="SM00949">
    <property type="entry name" value="PAZ"/>
    <property type="match status" value="1"/>
</dbReference>
<dbReference type="InterPro" id="IPR014811">
    <property type="entry name" value="ArgoL1"/>
</dbReference>
<dbReference type="SUPFAM" id="SSF53098">
    <property type="entry name" value="Ribonuclease H-like"/>
    <property type="match status" value="1"/>
</dbReference>
<keyword evidence="3" id="KW-0810">Translation regulation</keyword>
<dbReference type="Proteomes" id="UP001652660">
    <property type="component" value="Chromosome 9c"/>
</dbReference>
<keyword evidence="6" id="KW-0687">Ribonucleoprotein</keyword>
<feature type="compositionally biased region" description="Gly residues" evidence="7">
    <location>
        <begin position="1"/>
        <end position="27"/>
    </location>
</feature>
<keyword evidence="5" id="KW-0943">RNA-mediated gene silencing</keyword>
<dbReference type="PROSITE" id="PS50821">
    <property type="entry name" value="PAZ"/>
    <property type="match status" value="1"/>
</dbReference>
<evidence type="ECO:0000256" key="3">
    <source>
        <dbReference type="ARBA" id="ARBA00022845"/>
    </source>
</evidence>
<dbReference type="GO" id="GO:0003723">
    <property type="term" value="F:RNA binding"/>
    <property type="evidence" value="ECO:0007669"/>
    <property type="project" value="UniProtKB-KW"/>
</dbReference>
<dbReference type="AlphaFoldDB" id="A0A6P6U8P7"/>
<dbReference type="CDD" id="cd02846">
    <property type="entry name" value="PAZ_argonaute_like"/>
    <property type="match status" value="1"/>
</dbReference>
<sequence>MEGKNYGRGGTGGGSSGRGRGGGGAGRGRGRGRSSGGDDQSYGGGRGRGRGTHMGGGYDSRFPGGGESDRSYRGQYDQRQGDSGGRGAWGRGAHEGGYARAVSGGGGEMDQRYRGQYPQLEGGRGARGPGTQVAGGVGGGGGEFIQKQPSAGGVGPGGRGAWTGRPWGPSASSSSSPAQYQPRPQHPQPTPALPDVQSLRISEEKPLSAEGKPDNKLLPIKRPDRGILAVRTVKLLANHFPVKFNSEGIITHYDVDIQQVMPGGNQPHRRSIPKALLSLIKDKLFSDEGFPVDMVTYDGEKNIFSAVSLPTGEFNVELSDGEENVRTYKFVIQKVNQLKLSNLKDYLCGNLPHIPRDILQAMDLVMKHNPSMHRIPVGRSFYSKNERGDDLGHGIAAYRGFYQSLKPTSNGLALCLDYSVLAFRKPLPVIDFLKENVVGFRGVNDVTRMRRQVESALKGLKVRVTHRKTKQKYTISGLTRDITRLIKFSLVDPDGQVPPREVSLVDYFRQKYEEKIAHLDIPCLDLGRKDKRNDVPMEFCVLVEGQRYSKDYLERNEKDAAVLLKQISLAPPAVRKRTICDMVQAEDGPDGVVAKGFNMQLEKCMTSVGGRVIGAPELKLGGKNGNVYPVRVDQEKCQWNLVDKCVVQGKPVERWALIDFTSSSRYRLRKEDFIRNLIQRARRLGIHMEEPLVCHSTGMDEFYSVDRIEALLRKVIADARPRSGSQGTLQVIVCVMAGKDPGYKYLKWVSEIRIGVMTQCCLCSQANRGQDQYLANLCLKINAKLGGSNVELNDRLPNFADQDYVMFIGADVNHPAARNSTCPSIAAVVGTINWPAANRYAARVQPQEHRKEKIVNFGSICRDLVSTYAKLNKIRPKRIVVFRDGVSEGQFDMVLNEELLDLKRAICDENYQPTITLVVAQKRHHTRLFLEGGRDNRGGNVPPGTVVDTTIVHPFEFDFYLCSHYGTLGTSKPTHYYVLWDENAFTSDRLQKLIYNMCFTYARCTKPVSLVPPVYYADLVAYRGRMFQEVAMEQPPASSPSSSSATPSVSLSSSASFDHNFYTLHPDLQNFMFFV</sequence>
<proteinExistence type="inferred from homology"/>
<dbReference type="InterPro" id="IPR003165">
    <property type="entry name" value="Piwi"/>
</dbReference>
<evidence type="ECO:0000256" key="2">
    <source>
        <dbReference type="ARBA" id="ARBA00022491"/>
    </source>
</evidence>
<dbReference type="InterPro" id="IPR036085">
    <property type="entry name" value="PAZ_dom_sf"/>
</dbReference>
<dbReference type="GO" id="GO:0031047">
    <property type="term" value="P:regulatory ncRNA-mediated gene silencing"/>
    <property type="evidence" value="ECO:0007669"/>
    <property type="project" value="UniProtKB-KW"/>
</dbReference>
<feature type="domain" description="Piwi" evidence="9">
    <location>
        <begin position="731"/>
        <end position="1029"/>
    </location>
</feature>
<feature type="domain" description="PAZ" evidence="8">
    <location>
        <begin position="428"/>
        <end position="544"/>
    </location>
</feature>
<dbReference type="FunFam" id="2.170.260.10:FF:000008">
    <property type="entry name" value="Protein argonaute 7"/>
    <property type="match status" value="1"/>
</dbReference>
<dbReference type="InterPro" id="IPR045246">
    <property type="entry name" value="Piwi_ago-like"/>
</dbReference>
<keyword evidence="2" id="KW-0678">Repressor</keyword>
<dbReference type="InterPro" id="IPR012337">
    <property type="entry name" value="RNaseH-like_sf"/>
</dbReference>
<keyword evidence="10" id="KW-1185">Reference proteome</keyword>
<dbReference type="CDD" id="cd04657">
    <property type="entry name" value="Piwi_ago-like"/>
    <property type="match status" value="1"/>
</dbReference>
<gene>
    <name evidence="11" type="primary">LOC113708539</name>
</gene>
<dbReference type="OrthoDB" id="10252740at2759"/>
<organism evidence="10 11">
    <name type="scientific">Coffea arabica</name>
    <name type="common">Arabian coffee</name>
    <dbReference type="NCBI Taxonomy" id="13443"/>
    <lineage>
        <taxon>Eukaryota</taxon>
        <taxon>Viridiplantae</taxon>
        <taxon>Streptophyta</taxon>
        <taxon>Embryophyta</taxon>
        <taxon>Tracheophyta</taxon>
        <taxon>Spermatophyta</taxon>
        <taxon>Magnoliopsida</taxon>
        <taxon>eudicotyledons</taxon>
        <taxon>Gunneridae</taxon>
        <taxon>Pentapetalae</taxon>
        <taxon>asterids</taxon>
        <taxon>lamiids</taxon>
        <taxon>Gentianales</taxon>
        <taxon>Rubiaceae</taxon>
        <taxon>Ixoroideae</taxon>
        <taxon>Gardenieae complex</taxon>
        <taxon>Bertiereae - Coffeeae clade</taxon>
        <taxon>Coffeeae</taxon>
        <taxon>Coffea</taxon>
    </lineage>
</organism>
<dbReference type="Pfam" id="PF02171">
    <property type="entry name" value="Piwi"/>
    <property type="match status" value="1"/>
</dbReference>
<dbReference type="InterPro" id="IPR036397">
    <property type="entry name" value="RNaseH_sf"/>
</dbReference>
<dbReference type="Gene3D" id="3.40.50.2300">
    <property type="match status" value="1"/>
</dbReference>
<evidence type="ECO:0000256" key="7">
    <source>
        <dbReference type="SAM" id="MobiDB-lite"/>
    </source>
</evidence>
<dbReference type="GeneID" id="113708539"/>
<dbReference type="InterPro" id="IPR032474">
    <property type="entry name" value="Argonaute_N"/>
</dbReference>
<feature type="compositionally biased region" description="Gly residues" evidence="7">
    <location>
        <begin position="152"/>
        <end position="161"/>
    </location>
</feature>
<dbReference type="SUPFAM" id="SSF101690">
    <property type="entry name" value="PAZ domain"/>
    <property type="match status" value="1"/>
</dbReference>
<name>A0A6P6U8P7_COFAR</name>
<dbReference type="Pfam" id="PF08699">
    <property type="entry name" value="ArgoL1"/>
    <property type="match status" value="1"/>
</dbReference>
<evidence type="ECO:0000256" key="5">
    <source>
        <dbReference type="ARBA" id="ARBA00023158"/>
    </source>
</evidence>
<dbReference type="Pfam" id="PF02170">
    <property type="entry name" value="PAZ"/>
    <property type="match status" value="1"/>
</dbReference>
<comment type="similarity">
    <text evidence="1">Belongs to the argonaute family. Ago subfamily.</text>
</comment>
<dbReference type="GO" id="GO:1990904">
    <property type="term" value="C:ribonucleoprotein complex"/>
    <property type="evidence" value="ECO:0007669"/>
    <property type="project" value="UniProtKB-KW"/>
</dbReference>
<evidence type="ECO:0000256" key="6">
    <source>
        <dbReference type="ARBA" id="ARBA00023274"/>
    </source>
</evidence>
<evidence type="ECO:0000313" key="10">
    <source>
        <dbReference type="Proteomes" id="UP001652660"/>
    </source>
</evidence>
<dbReference type="RefSeq" id="XP_027086804.1">
    <property type="nucleotide sequence ID" value="XM_027231003.2"/>
</dbReference>
<feature type="compositionally biased region" description="Low complexity" evidence="7">
    <location>
        <begin position="162"/>
        <end position="178"/>
    </location>
</feature>
<feature type="compositionally biased region" description="Gly residues" evidence="7">
    <location>
        <begin position="122"/>
        <end position="143"/>
    </location>
</feature>
<dbReference type="InterPro" id="IPR003100">
    <property type="entry name" value="PAZ_dom"/>
</dbReference>
<dbReference type="SMART" id="SM00950">
    <property type="entry name" value="Piwi"/>
    <property type="match status" value="1"/>
</dbReference>
<dbReference type="SMART" id="SM01163">
    <property type="entry name" value="DUF1785"/>
    <property type="match status" value="1"/>
</dbReference>
<evidence type="ECO:0000259" key="8">
    <source>
        <dbReference type="PROSITE" id="PS50821"/>
    </source>
</evidence>
<dbReference type="PROSITE" id="PS50822">
    <property type="entry name" value="PIWI"/>
    <property type="match status" value="1"/>
</dbReference>
<keyword evidence="4" id="KW-0694">RNA-binding</keyword>
<feature type="region of interest" description="Disordered" evidence="7">
    <location>
        <begin position="1"/>
        <end position="194"/>
    </location>
</feature>
<reference evidence="10" key="1">
    <citation type="journal article" date="2025" name="Foods">
        <title>Unveiling the Microbial Signatures of Arabica Coffee Cherries: Insights into Ripeness Specific Diversity, Functional Traits, and Implications for Quality and Safety.</title>
        <authorList>
            <consortium name="RefSeq"/>
            <person name="Tenea G.N."/>
            <person name="Cifuentes V."/>
            <person name="Reyes P."/>
            <person name="Cevallos-Vallejos M."/>
        </authorList>
    </citation>
    <scope>NUCLEOTIDE SEQUENCE [LARGE SCALE GENOMIC DNA]</scope>
</reference>
<dbReference type="Gene3D" id="2.170.260.10">
    <property type="entry name" value="paz domain"/>
    <property type="match status" value="1"/>
</dbReference>
<evidence type="ECO:0000259" key="9">
    <source>
        <dbReference type="PROSITE" id="PS50822"/>
    </source>
</evidence>